<dbReference type="Proteomes" id="UP000782901">
    <property type="component" value="Unassembled WGS sequence"/>
</dbReference>
<evidence type="ECO:0000313" key="1">
    <source>
        <dbReference type="EMBL" id="MBS5412809.1"/>
    </source>
</evidence>
<name>A0A0P0F2H0_BACT4</name>
<dbReference type="KEGG" id="btho:Btheta7330_01122"/>
<organism evidence="1 2">
    <name type="scientific">Bacteroides thetaiotaomicron</name>
    <dbReference type="NCBI Taxonomy" id="818"/>
    <lineage>
        <taxon>Bacteria</taxon>
        <taxon>Pseudomonadati</taxon>
        <taxon>Bacteroidota</taxon>
        <taxon>Bacteroidia</taxon>
        <taxon>Bacteroidales</taxon>
        <taxon>Bacteroidaceae</taxon>
        <taxon>Bacteroides</taxon>
    </lineage>
</organism>
<reference evidence="1" key="1">
    <citation type="submission" date="2021-02" db="EMBL/GenBank/DDBJ databases">
        <title>Infant gut strain persistence is associated with maternal origin, phylogeny, and functional potential including surface adhesion and iron acquisition.</title>
        <authorList>
            <person name="Lou Y.C."/>
        </authorList>
    </citation>
    <scope>NUCLEOTIDE SEQUENCE</scope>
    <source>
        <strain evidence="1">L3_082_243G1_dasL3_082_243G1_maxbin2.maxbin.015s ta_sub</strain>
    </source>
</reference>
<sequence length="194" mass="22597">MDILDIARRNQQKAWEIIEKVNVIPIWESIGAQVNLVGSLRMGLLMKHRDIDFHIYTSSLSLADSFRAMAKLAENTSVKKIECVNLLHTVEACVEWHAWYQDSENALWQIDMIHIRKGSRYDGYFEKVAERISSVLTDETRRVILQLKNETPESEKIMGIEYYQAVIRDGVRTYAGFEEWRKEHPVGGVLEWMP</sequence>
<gene>
    <name evidence="1" type="ORF">KHY35_19225</name>
</gene>
<comment type="caution">
    <text evidence="1">The sequence shown here is derived from an EMBL/GenBank/DDBJ whole genome shotgun (WGS) entry which is preliminary data.</text>
</comment>
<accession>A0A0P0F2H0</accession>
<dbReference type="AlphaFoldDB" id="A0A0P0F2H0"/>
<proteinExistence type="predicted"/>
<dbReference type="RefSeq" id="WP_062694649.1">
    <property type="nucleotide sequence ID" value="NZ_CP012937.1"/>
</dbReference>
<evidence type="ECO:0000313" key="2">
    <source>
        <dbReference type="Proteomes" id="UP000782901"/>
    </source>
</evidence>
<dbReference type="EMBL" id="JAGZEE010000037">
    <property type="protein sequence ID" value="MBS5412809.1"/>
    <property type="molecule type" value="Genomic_DNA"/>
</dbReference>
<protein>
    <submittedName>
        <fullName evidence="1">Phosphoglycerate mutase family protein</fullName>
    </submittedName>
</protein>